<dbReference type="InterPro" id="IPR051237">
    <property type="entry name" value="Ferric-chelate_Red/DefProt"/>
</dbReference>
<keyword evidence="2" id="KW-0472">Membrane</keyword>
<dbReference type="EMBL" id="JAINUF010000001">
    <property type="protein sequence ID" value="KAJ8383182.1"/>
    <property type="molecule type" value="Genomic_DNA"/>
</dbReference>
<dbReference type="PROSITE" id="PS51019">
    <property type="entry name" value="REELIN"/>
    <property type="match status" value="1"/>
</dbReference>
<dbReference type="Proteomes" id="UP001152622">
    <property type="component" value="Chromosome 1"/>
</dbReference>
<keyword evidence="2" id="KW-1133">Transmembrane helix</keyword>
<dbReference type="PANTHER" id="PTHR45828">
    <property type="entry name" value="CYTOCHROME B561/FERRIC REDUCTASE TRANSMEMBRANE"/>
    <property type="match status" value="1"/>
</dbReference>
<accession>A0A9Q1GG36</accession>
<dbReference type="Pfam" id="PF02014">
    <property type="entry name" value="Reeler"/>
    <property type="match status" value="1"/>
</dbReference>
<evidence type="ECO:0000313" key="4">
    <source>
        <dbReference type="EMBL" id="KAJ8383182.1"/>
    </source>
</evidence>
<dbReference type="CDD" id="cd08544">
    <property type="entry name" value="Reeler"/>
    <property type="match status" value="1"/>
</dbReference>
<organism evidence="4 5">
    <name type="scientific">Synaphobranchus kaupii</name>
    <name type="common">Kaup's arrowtooth eel</name>
    <dbReference type="NCBI Taxonomy" id="118154"/>
    <lineage>
        <taxon>Eukaryota</taxon>
        <taxon>Metazoa</taxon>
        <taxon>Chordata</taxon>
        <taxon>Craniata</taxon>
        <taxon>Vertebrata</taxon>
        <taxon>Euteleostomi</taxon>
        <taxon>Actinopterygii</taxon>
        <taxon>Neopterygii</taxon>
        <taxon>Teleostei</taxon>
        <taxon>Anguilliformes</taxon>
        <taxon>Synaphobranchidae</taxon>
        <taxon>Synaphobranchus</taxon>
    </lineage>
</organism>
<evidence type="ECO:0000313" key="5">
    <source>
        <dbReference type="Proteomes" id="UP001152622"/>
    </source>
</evidence>
<feature type="region of interest" description="Disordered" evidence="1">
    <location>
        <begin position="228"/>
        <end position="453"/>
    </location>
</feature>
<proteinExistence type="predicted"/>
<dbReference type="GO" id="GO:0016020">
    <property type="term" value="C:membrane"/>
    <property type="evidence" value="ECO:0007669"/>
    <property type="project" value="TreeGrafter"/>
</dbReference>
<dbReference type="Gene3D" id="2.60.40.4060">
    <property type="entry name" value="Reeler domain"/>
    <property type="match status" value="1"/>
</dbReference>
<feature type="transmembrane region" description="Helical" evidence="2">
    <location>
        <begin position="461"/>
        <end position="482"/>
    </location>
</feature>
<protein>
    <recommendedName>
        <fullName evidence="3">Reelin domain-containing protein</fullName>
    </recommendedName>
</protein>
<gene>
    <name evidence="4" type="ORF">SKAU_G00039600</name>
</gene>
<dbReference type="PANTHER" id="PTHR45828:SF51">
    <property type="entry name" value="REELIN DOMAIN-CONTAINING PROTEIN 1"/>
    <property type="match status" value="1"/>
</dbReference>
<dbReference type="InterPro" id="IPR002861">
    <property type="entry name" value="Reeler_dom"/>
</dbReference>
<comment type="caution">
    <text evidence="4">The sequence shown here is derived from an EMBL/GenBank/DDBJ whole genome shotgun (WGS) entry which is preliminary data.</text>
</comment>
<evidence type="ECO:0000256" key="2">
    <source>
        <dbReference type="SAM" id="Phobius"/>
    </source>
</evidence>
<dbReference type="InterPro" id="IPR042307">
    <property type="entry name" value="Reeler_sf"/>
</dbReference>
<feature type="compositionally biased region" description="Pro residues" evidence="1">
    <location>
        <begin position="396"/>
        <end position="414"/>
    </location>
</feature>
<keyword evidence="5" id="KW-1185">Reference proteome</keyword>
<evidence type="ECO:0000259" key="3">
    <source>
        <dbReference type="PROSITE" id="PS51019"/>
    </source>
</evidence>
<sequence>MRCQRVPGGVPHQLSHFLERRDQAEPVVERRGQAEPSAPRCCGLSLELHLIQHQHRMPLKVMKGLSEMLLLCVATSLSPLLPAWAFSQGAKPSSCVNMEPGHIRAQPQDPRHSHVTLQTPAHTYLPGDTLTVAVRSTRDFMGFLLQARTVRQDRIIGTFALVPPGSRTLSCLDAGDTVTHSDKLLKRNLSFVWKAPDRPLGDVHFLITVVQSYFVYWARIESAVVHDGTENSNGDATRGDGVGGGAKPGLWVDTANWTSSVEPSEVFTSRGQHREGDPSIRSTLPPVPRRDPDTPAPPTGPGSFTLPQDRAQTGAKSHRPSSETQPCHHCEPGAQISLRPGPEDLSLLTSRAETPAEPRKPQRSPLTAPDPQTEAPPSPLHLDPSPAPRRSHLDPITPPAPPYVTTPRLTPPPRSRVLQKGVVARNLSRGGDTGLPPGEGGAGGKGEESPGGVSQRSALELGVLLGCSAGLGVVLAVGLRYLHSQYCLKRTAVSLSEHHGNIIRVQDSGELVQIRKIRQNSFVLLQAEYNVMSPPGN</sequence>
<evidence type="ECO:0000256" key="1">
    <source>
        <dbReference type="SAM" id="MobiDB-lite"/>
    </source>
</evidence>
<feature type="domain" description="Reelin" evidence="3">
    <location>
        <begin position="80"/>
        <end position="240"/>
    </location>
</feature>
<name>A0A9Q1GG36_SYNKA</name>
<feature type="compositionally biased region" description="Polar residues" evidence="1">
    <location>
        <begin position="255"/>
        <end position="270"/>
    </location>
</feature>
<feature type="compositionally biased region" description="Gly residues" evidence="1">
    <location>
        <begin position="431"/>
        <end position="444"/>
    </location>
</feature>
<reference evidence="4" key="1">
    <citation type="journal article" date="2023" name="Science">
        <title>Genome structures resolve the early diversification of teleost fishes.</title>
        <authorList>
            <person name="Parey E."/>
            <person name="Louis A."/>
            <person name="Montfort J."/>
            <person name="Bouchez O."/>
            <person name="Roques C."/>
            <person name="Iampietro C."/>
            <person name="Lluch J."/>
            <person name="Castinel A."/>
            <person name="Donnadieu C."/>
            <person name="Desvignes T."/>
            <person name="Floi Bucao C."/>
            <person name="Jouanno E."/>
            <person name="Wen M."/>
            <person name="Mejri S."/>
            <person name="Dirks R."/>
            <person name="Jansen H."/>
            <person name="Henkel C."/>
            <person name="Chen W.J."/>
            <person name="Zahm M."/>
            <person name="Cabau C."/>
            <person name="Klopp C."/>
            <person name="Thompson A.W."/>
            <person name="Robinson-Rechavi M."/>
            <person name="Braasch I."/>
            <person name="Lecointre G."/>
            <person name="Bobe J."/>
            <person name="Postlethwait J.H."/>
            <person name="Berthelot C."/>
            <person name="Roest Crollius H."/>
            <person name="Guiguen Y."/>
        </authorList>
    </citation>
    <scope>NUCLEOTIDE SEQUENCE</scope>
    <source>
        <strain evidence="4">WJC10195</strain>
    </source>
</reference>
<dbReference type="AlphaFoldDB" id="A0A9Q1GG36"/>
<keyword evidence="2" id="KW-0812">Transmembrane</keyword>
<dbReference type="OrthoDB" id="2419613at2759"/>